<dbReference type="SUPFAM" id="SSF51735">
    <property type="entry name" value="NAD(P)-binding Rossmann-fold domains"/>
    <property type="match status" value="1"/>
</dbReference>
<dbReference type="PANTHER" id="PTHR22981">
    <property type="entry name" value="3-HYDROXYISOBUTYRATE DEHYDROGENASE-RELATED"/>
    <property type="match status" value="1"/>
</dbReference>
<organism evidence="9 10">
    <name type="scientific">Cladophialophora chaetospira</name>
    <dbReference type="NCBI Taxonomy" id="386627"/>
    <lineage>
        <taxon>Eukaryota</taxon>
        <taxon>Fungi</taxon>
        <taxon>Dikarya</taxon>
        <taxon>Ascomycota</taxon>
        <taxon>Pezizomycotina</taxon>
        <taxon>Eurotiomycetes</taxon>
        <taxon>Chaetothyriomycetidae</taxon>
        <taxon>Chaetothyriales</taxon>
        <taxon>Herpotrichiellaceae</taxon>
        <taxon>Cladophialophora</taxon>
    </lineage>
</organism>
<evidence type="ECO:0000256" key="4">
    <source>
        <dbReference type="ARBA" id="ARBA00022456"/>
    </source>
</evidence>
<keyword evidence="5" id="KW-0560">Oxidoreductase</keyword>
<proteinExistence type="inferred from homology"/>
<dbReference type="EMBL" id="JAPDRK010000016">
    <property type="protein sequence ID" value="KAJ9605614.1"/>
    <property type="molecule type" value="Genomic_DNA"/>
</dbReference>
<evidence type="ECO:0000313" key="9">
    <source>
        <dbReference type="EMBL" id="KAJ9605614.1"/>
    </source>
</evidence>
<evidence type="ECO:0000256" key="2">
    <source>
        <dbReference type="ARBA" id="ARBA00006013"/>
    </source>
</evidence>
<dbReference type="Pfam" id="PF03446">
    <property type="entry name" value="NAD_binding_2"/>
    <property type="match status" value="1"/>
</dbReference>
<evidence type="ECO:0000256" key="6">
    <source>
        <dbReference type="ARBA" id="ARBA00023027"/>
    </source>
</evidence>
<dbReference type="Gene3D" id="3.40.50.720">
    <property type="entry name" value="NAD(P)-binding Rossmann-like Domain"/>
    <property type="match status" value="1"/>
</dbReference>
<gene>
    <name evidence="9" type="ORF">H2200_010271</name>
</gene>
<keyword evidence="4" id="KW-0101">Branched-chain amino acid catabolism</keyword>
<dbReference type="GO" id="GO:0008442">
    <property type="term" value="F:3-hydroxyisobutyrate dehydrogenase activity"/>
    <property type="evidence" value="ECO:0007669"/>
    <property type="project" value="UniProtKB-EC"/>
</dbReference>
<dbReference type="GO" id="GO:0006574">
    <property type="term" value="P:L-valine catabolic process"/>
    <property type="evidence" value="ECO:0007669"/>
    <property type="project" value="TreeGrafter"/>
</dbReference>
<evidence type="ECO:0000256" key="1">
    <source>
        <dbReference type="ARBA" id="ARBA00005109"/>
    </source>
</evidence>
<evidence type="ECO:0000256" key="3">
    <source>
        <dbReference type="ARBA" id="ARBA00012991"/>
    </source>
</evidence>
<reference evidence="9" key="1">
    <citation type="submission" date="2022-10" db="EMBL/GenBank/DDBJ databases">
        <title>Culturing micro-colonial fungi from biological soil crusts in the Mojave desert and describing Neophaeococcomyces mojavensis, and introducing the new genera and species Taxawa tesnikishii.</title>
        <authorList>
            <person name="Kurbessoian T."/>
            <person name="Stajich J.E."/>
        </authorList>
    </citation>
    <scope>NUCLEOTIDE SEQUENCE</scope>
    <source>
        <strain evidence="9">TK_41</strain>
    </source>
</reference>
<dbReference type="InterPro" id="IPR036291">
    <property type="entry name" value="NAD(P)-bd_dom_sf"/>
</dbReference>
<dbReference type="EC" id="1.1.1.31" evidence="3"/>
<evidence type="ECO:0000256" key="5">
    <source>
        <dbReference type="ARBA" id="ARBA00023002"/>
    </source>
</evidence>
<dbReference type="Proteomes" id="UP001172673">
    <property type="component" value="Unassembled WGS sequence"/>
</dbReference>
<keyword evidence="6" id="KW-0520">NAD</keyword>
<accession>A0AA39CEV2</accession>
<protein>
    <recommendedName>
        <fullName evidence="3">3-hydroxyisobutyrate dehydrogenase</fullName>
        <ecNumber evidence="3">1.1.1.31</ecNumber>
    </recommendedName>
</protein>
<comment type="caution">
    <text evidence="9">The sequence shown here is derived from an EMBL/GenBank/DDBJ whole genome shotgun (WGS) entry which is preliminary data.</text>
</comment>
<comment type="similarity">
    <text evidence="2">Belongs to the HIBADH-related family. 3-hydroxyisobutyrate dehydrogenase subfamily.</text>
</comment>
<sequence length="163" mass="17775">MSVAPIMLLERTSTVGFIGLGAMGNHMLNNLVSRSQFKSFAIFDVNENAMNNEIQRHKTAHPLTQILKCSSPAEVATRASYVISMVPTSTHVQEVYTGKNSVLTALKQLDEQARSQTLCLDESTIEQSVSKAVALKIREVGADMMDAPVSGGKCLLYHRRGHG</sequence>
<evidence type="ECO:0000259" key="8">
    <source>
        <dbReference type="Pfam" id="PF03446"/>
    </source>
</evidence>
<comment type="catalytic activity">
    <reaction evidence="7">
        <text>3-hydroxy-2-methylpropanoate + NAD(+) = 2-methyl-3-oxopropanoate + NADH + H(+)</text>
        <dbReference type="Rhea" id="RHEA:17681"/>
        <dbReference type="ChEBI" id="CHEBI:11805"/>
        <dbReference type="ChEBI" id="CHEBI:15378"/>
        <dbReference type="ChEBI" id="CHEBI:57540"/>
        <dbReference type="ChEBI" id="CHEBI:57700"/>
        <dbReference type="ChEBI" id="CHEBI:57945"/>
        <dbReference type="EC" id="1.1.1.31"/>
    </reaction>
</comment>
<feature type="domain" description="6-phosphogluconate dehydrogenase NADP-binding" evidence="8">
    <location>
        <begin position="14"/>
        <end position="153"/>
    </location>
</feature>
<dbReference type="AlphaFoldDB" id="A0AA39CEV2"/>
<dbReference type="GO" id="GO:0050661">
    <property type="term" value="F:NADP binding"/>
    <property type="evidence" value="ECO:0007669"/>
    <property type="project" value="InterPro"/>
</dbReference>
<dbReference type="InterPro" id="IPR006115">
    <property type="entry name" value="6PGDH_NADP-bd"/>
</dbReference>
<dbReference type="GO" id="GO:0005739">
    <property type="term" value="C:mitochondrion"/>
    <property type="evidence" value="ECO:0007669"/>
    <property type="project" value="TreeGrafter"/>
</dbReference>
<evidence type="ECO:0000313" key="10">
    <source>
        <dbReference type="Proteomes" id="UP001172673"/>
    </source>
</evidence>
<comment type="pathway">
    <text evidence="1">Amino-acid degradation; L-valine degradation.</text>
</comment>
<evidence type="ECO:0000256" key="7">
    <source>
        <dbReference type="ARBA" id="ARBA00049197"/>
    </source>
</evidence>
<dbReference type="PANTHER" id="PTHR22981:SF7">
    <property type="entry name" value="3-HYDROXYISOBUTYRATE DEHYDROGENASE, MITOCHONDRIAL"/>
    <property type="match status" value="1"/>
</dbReference>
<name>A0AA39CEV2_9EURO</name>
<keyword evidence="10" id="KW-1185">Reference proteome</keyword>